<proteinExistence type="predicted"/>
<evidence type="ECO:0000313" key="2">
    <source>
        <dbReference type="Proteomes" id="UP000295252"/>
    </source>
</evidence>
<sequence length="53" mass="6134">MHQRKWRRVAQDCTHSPCYYRLGAPVTGQNQGNSSIVTRKEEQFSQLLIPDVC</sequence>
<dbReference type="InParanoid" id="A0A068V1U2"/>
<accession>A0A068V1U2</accession>
<gene>
    <name evidence="1" type="ORF">GSCOC_T00042153001</name>
</gene>
<dbReference type="Gramene" id="CDP14725">
    <property type="protein sequence ID" value="CDP14725"/>
    <property type="gene ID" value="GSCOC_T00042153001"/>
</dbReference>
<protein>
    <submittedName>
        <fullName evidence="1">Uncharacterized protein</fullName>
    </submittedName>
</protein>
<dbReference type="Proteomes" id="UP000295252">
    <property type="component" value="Chromosome VII"/>
</dbReference>
<evidence type="ECO:0000313" key="1">
    <source>
        <dbReference type="EMBL" id="CDP14725.1"/>
    </source>
</evidence>
<dbReference type="EMBL" id="HG739175">
    <property type="protein sequence ID" value="CDP14725.1"/>
    <property type="molecule type" value="Genomic_DNA"/>
</dbReference>
<organism evidence="1 2">
    <name type="scientific">Coffea canephora</name>
    <name type="common">Robusta coffee</name>
    <dbReference type="NCBI Taxonomy" id="49390"/>
    <lineage>
        <taxon>Eukaryota</taxon>
        <taxon>Viridiplantae</taxon>
        <taxon>Streptophyta</taxon>
        <taxon>Embryophyta</taxon>
        <taxon>Tracheophyta</taxon>
        <taxon>Spermatophyta</taxon>
        <taxon>Magnoliopsida</taxon>
        <taxon>eudicotyledons</taxon>
        <taxon>Gunneridae</taxon>
        <taxon>Pentapetalae</taxon>
        <taxon>asterids</taxon>
        <taxon>lamiids</taxon>
        <taxon>Gentianales</taxon>
        <taxon>Rubiaceae</taxon>
        <taxon>Ixoroideae</taxon>
        <taxon>Gardenieae complex</taxon>
        <taxon>Bertiereae - Coffeeae clade</taxon>
        <taxon>Coffeeae</taxon>
        <taxon>Coffea</taxon>
    </lineage>
</organism>
<name>A0A068V1U2_COFCA</name>
<dbReference type="AlphaFoldDB" id="A0A068V1U2"/>
<keyword evidence="2" id="KW-1185">Reference proteome</keyword>
<reference evidence="2" key="1">
    <citation type="journal article" date="2014" name="Science">
        <title>The coffee genome provides insight into the convergent evolution of caffeine biosynthesis.</title>
        <authorList>
            <person name="Denoeud F."/>
            <person name="Carretero-Paulet L."/>
            <person name="Dereeper A."/>
            <person name="Droc G."/>
            <person name="Guyot R."/>
            <person name="Pietrella M."/>
            <person name="Zheng C."/>
            <person name="Alberti A."/>
            <person name="Anthony F."/>
            <person name="Aprea G."/>
            <person name="Aury J.M."/>
            <person name="Bento P."/>
            <person name="Bernard M."/>
            <person name="Bocs S."/>
            <person name="Campa C."/>
            <person name="Cenci A."/>
            <person name="Combes M.C."/>
            <person name="Crouzillat D."/>
            <person name="Da Silva C."/>
            <person name="Daddiego L."/>
            <person name="De Bellis F."/>
            <person name="Dussert S."/>
            <person name="Garsmeur O."/>
            <person name="Gayraud T."/>
            <person name="Guignon V."/>
            <person name="Jahn K."/>
            <person name="Jamilloux V."/>
            <person name="Joet T."/>
            <person name="Labadie K."/>
            <person name="Lan T."/>
            <person name="Leclercq J."/>
            <person name="Lepelley M."/>
            <person name="Leroy T."/>
            <person name="Li L.T."/>
            <person name="Librado P."/>
            <person name="Lopez L."/>
            <person name="Munoz A."/>
            <person name="Noel B."/>
            <person name="Pallavicini A."/>
            <person name="Perrotta G."/>
            <person name="Poncet V."/>
            <person name="Pot D."/>
            <person name="Priyono X."/>
            <person name="Rigoreau M."/>
            <person name="Rouard M."/>
            <person name="Rozas J."/>
            <person name="Tranchant-Dubreuil C."/>
            <person name="VanBuren R."/>
            <person name="Zhang Q."/>
            <person name="Andrade A.C."/>
            <person name="Argout X."/>
            <person name="Bertrand B."/>
            <person name="de Kochko A."/>
            <person name="Graziosi G."/>
            <person name="Henry R.J."/>
            <person name="Jayarama X."/>
            <person name="Ming R."/>
            <person name="Nagai C."/>
            <person name="Rounsley S."/>
            <person name="Sankoff D."/>
            <person name="Giuliano G."/>
            <person name="Albert V.A."/>
            <person name="Wincker P."/>
            <person name="Lashermes P."/>
        </authorList>
    </citation>
    <scope>NUCLEOTIDE SEQUENCE [LARGE SCALE GENOMIC DNA]</scope>
    <source>
        <strain evidence="2">cv. DH200-94</strain>
    </source>
</reference>